<keyword evidence="4" id="KW-0997">Cell inner membrane</keyword>
<gene>
    <name evidence="10" type="ORF">I5E68_19285</name>
</gene>
<sequence>MFAWFNETFPHAQPLQGLIGGIMIGLAGSVMLLGAGRIAGISGMAARTLGLTKGAPWPLAALFIAGIPLGALIVAAVMGGIPARFPTSLTLLAVAGVITGVGTRLGSGCTSGHGVCGLSRLSPRSIVATLSFMGAGMITVAIVNAMGGGW</sequence>
<evidence type="ECO:0000256" key="2">
    <source>
        <dbReference type="ARBA" id="ARBA00022448"/>
    </source>
</evidence>
<dbReference type="InterPro" id="IPR007272">
    <property type="entry name" value="Sulf_transp_TsuA/YedE"/>
</dbReference>
<comment type="similarity">
    <text evidence="8">Belongs to the TsuA/YedE (TC 9.B.102) family.</text>
</comment>
<evidence type="ECO:0000256" key="5">
    <source>
        <dbReference type="ARBA" id="ARBA00022692"/>
    </source>
</evidence>
<keyword evidence="3" id="KW-1003">Cell membrane</keyword>
<feature type="transmembrane region" description="Helical" evidence="9">
    <location>
        <begin position="15"/>
        <end position="36"/>
    </location>
</feature>
<evidence type="ECO:0000256" key="1">
    <source>
        <dbReference type="ARBA" id="ARBA00004429"/>
    </source>
</evidence>
<evidence type="ECO:0000256" key="4">
    <source>
        <dbReference type="ARBA" id="ARBA00022519"/>
    </source>
</evidence>
<feature type="transmembrane region" description="Helical" evidence="9">
    <location>
        <begin position="57"/>
        <end position="81"/>
    </location>
</feature>
<comment type="subcellular location">
    <subcellularLocation>
        <location evidence="1">Cell inner membrane</location>
        <topology evidence="1">Multi-pass membrane protein</topology>
    </subcellularLocation>
</comment>
<evidence type="ECO:0000313" key="10">
    <source>
        <dbReference type="EMBL" id="MBH0115091.1"/>
    </source>
</evidence>
<evidence type="ECO:0000256" key="9">
    <source>
        <dbReference type="SAM" id="Phobius"/>
    </source>
</evidence>
<keyword evidence="7 9" id="KW-0472">Membrane</keyword>
<evidence type="ECO:0000256" key="8">
    <source>
        <dbReference type="ARBA" id="ARBA00035655"/>
    </source>
</evidence>
<organism evidence="10 11">
    <name type="scientific">Novosphingobium aureum</name>
    <dbReference type="NCBI Taxonomy" id="2792964"/>
    <lineage>
        <taxon>Bacteria</taxon>
        <taxon>Pseudomonadati</taxon>
        <taxon>Pseudomonadota</taxon>
        <taxon>Alphaproteobacteria</taxon>
        <taxon>Sphingomonadales</taxon>
        <taxon>Sphingomonadaceae</taxon>
        <taxon>Novosphingobium</taxon>
    </lineage>
</organism>
<keyword evidence="5 9" id="KW-0812">Transmembrane</keyword>
<protein>
    <submittedName>
        <fullName evidence="10">YeeE/YedE family protein</fullName>
    </submittedName>
</protein>
<dbReference type="AlphaFoldDB" id="A0A931MND9"/>
<name>A0A931MND9_9SPHN</name>
<dbReference type="PANTHER" id="PTHR30574:SF1">
    <property type="entry name" value="SULPHUR TRANSPORT DOMAIN-CONTAINING PROTEIN"/>
    <property type="match status" value="1"/>
</dbReference>
<dbReference type="EMBL" id="JADZGI010000008">
    <property type="protein sequence ID" value="MBH0115091.1"/>
    <property type="molecule type" value="Genomic_DNA"/>
</dbReference>
<evidence type="ECO:0000256" key="7">
    <source>
        <dbReference type="ARBA" id="ARBA00023136"/>
    </source>
</evidence>
<dbReference type="RefSeq" id="WP_197167255.1">
    <property type="nucleotide sequence ID" value="NZ_JADZGI010000008.1"/>
</dbReference>
<keyword evidence="6 9" id="KW-1133">Transmembrane helix</keyword>
<keyword evidence="2" id="KW-0813">Transport</keyword>
<dbReference type="Pfam" id="PF04143">
    <property type="entry name" value="Sulf_transp"/>
    <property type="match status" value="1"/>
</dbReference>
<evidence type="ECO:0000313" key="11">
    <source>
        <dbReference type="Proteomes" id="UP000617634"/>
    </source>
</evidence>
<reference evidence="10" key="1">
    <citation type="submission" date="2020-11" db="EMBL/GenBank/DDBJ databases">
        <title>Novosphingobium aureum sp. nov., a marine bacterium isolated from sediment of a salt flat.</title>
        <authorList>
            <person name="Yoo Y."/>
            <person name="Kim J.-J."/>
        </authorList>
    </citation>
    <scope>NUCLEOTIDE SEQUENCE</scope>
    <source>
        <strain evidence="10">YJ-S2-02</strain>
    </source>
</reference>
<feature type="transmembrane region" description="Helical" evidence="9">
    <location>
        <begin position="87"/>
        <end position="105"/>
    </location>
</feature>
<keyword evidence="11" id="KW-1185">Reference proteome</keyword>
<dbReference type="Proteomes" id="UP000617634">
    <property type="component" value="Unassembled WGS sequence"/>
</dbReference>
<dbReference type="PANTHER" id="PTHR30574">
    <property type="entry name" value="INNER MEMBRANE PROTEIN YEDE"/>
    <property type="match status" value="1"/>
</dbReference>
<evidence type="ECO:0000256" key="6">
    <source>
        <dbReference type="ARBA" id="ARBA00022989"/>
    </source>
</evidence>
<accession>A0A931MND9</accession>
<comment type="caution">
    <text evidence="10">The sequence shown here is derived from an EMBL/GenBank/DDBJ whole genome shotgun (WGS) entry which is preliminary data.</text>
</comment>
<evidence type="ECO:0000256" key="3">
    <source>
        <dbReference type="ARBA" id="ARBA00022475"/>
    </source>
</evidence>
<feature type="transmembrane region" description="Helical" evidence="9">
    <location>
        <begin position="126"/>
        <end position="147"/>
    </location>
</feature>
<dbReference type="GO" id="GO:0005886">
    <property type="term" value="C:plasma membrane"/>
    <property type="evidence" value="ECO:0007669"/>
    <property type="project" value="UniProtKB-SubCell"/>
</dbReference>
<proteinExistence type="inferred from homology"/>